<evidence type="ECO:0000256" key="1">
    <source>
        <dbReference type="ARBA" id="ARBA00023015"/>
    </source>
</evidence>
<evidence type="ECO:0000256" key="4">
    <source>
        <dbReference type="PROSITE-ProRule" id="PRU00335"/>
    </source>
</evidence>
<dbReference type="Proteomes" id="UP001611415">
    <property type="component" value="Unassembled WGS sequence"/>
</dbReference>
<dbReference type="InterPro" id="IPR001647">
    <property type="entry name" value="HTH_TetR"/>
</dbReference>
<dbReference type="InterPro" id="IPR009057">
    <property type="entry name" value="Homeodomain-like_sf"/>
</dbReference>
<comment type="caution">
    <text evidence="6">The sequence shown here is derived from an EMBL/GenBank/DDBJ whole genome shotgun (WGS) entry which is preliminary data.</text>
</comment>
<dbReference type="PANTHER" id="PTHR30055:SF234">
    <property type="entry name" value="HTH-TYPE TRANSCRIPTIONAL REGULATOR BETI"/>
    <property type="match status" value="1"/>
</dbReference>
<reference evidence="6 7" key="1">
    <citation type="submission" date="2024-10" db="EMBL/GenBank/DDBJ databases">
        <title>The Natural Products Discovery Center: Release of the First 8490 Sequenced Strains for Exploring Actinobacteria Biosynthetic Diversity.</title>
        <authorList>
            <person name="Kalkreuter E."/>
            <person name="Kautsar S.A."/>
            <person name="Yang D."/>
            <person name="Bader C.D."/>
            <person name="Teijaro C.N."/>
            <person name="Fluegel L."/>
            <person name="Davis C.M."/>
            <person name="Simpson J.R."/>
            <person name="Lauterbach L."/>
            <person name="Steele A.D."/>
            <person name="Gui C."/>
            <person name="Meng S."/>
            <person name="Li G."/>
            <person name="Viehrig K."/>
            <person name="Ye F."/>
            <person name="Su P."/>
            <person name="Kiefer A.F."/>
            <person name="Nichols A."/>
            <person name="Cepeda A.J."/>
            <person name="Yan W."/>
            <person name="Fan B."/>
            <person name="Jiang Y."/>
            <person name="Adhikari A."/>
            <person name="Zheng C.-J."/>
            <person name="Schuster L."/>
            <person name="Cowan T.M."/>
            <person name="Smanski M.J."/>
            <person name="Chevrette M.G."/>
            <person name="De Carvalho L.P.S."/>
            <person name="Shen B."/>
        </authorList>
    </citation>
    <scope>NUCLEOTIDE SEQUENCE [LARGE SCALE GENOMIC DNA]</scope>
    <source>
        <strain evidence="6 7">NPDC019275</strain>
    </source>
</reference>
<dbReference type="InterPro" id="IPR049397">
    <property type="entry name" value="EthR_C"/>
</dbReference>
<dbReference type="Pfam" id="PF21313">
    <property type="entry name" value="EthR_C"/>
    <property type="match status" value="1"/>
</dbReference>
<proteinExistence type="predicted"/>
<dbReference type="PANTHER" id="PTHR30055">
    <property type="entry name" value="HTH-TYPE TRANSCRIPTIONAL REGULATOR RUTR"/>
    <property type="match status" value="1"/>
</dbReference>
<dbReference type="InterPro" id="IPR050109">
    <property type="entry name" value="HTH-type_TetR-like_transc_reg"/>
</dbReference>
<keyword evidence="7" id="KW-1185">Reference proteome</keyword>
<accession>A0ABW7X910</accession>
<dbReference type="RefSeq" id="WP_357402004.1">
    <property type="nucleotide sequence ID" value="NZ_JBEYCD010000003.1"/>
</dbReference>
<dbReference type="InterPro" id="IPR036271">
    <property type="entry name" value="Tet_transcr_reg_TetR-rel_C_sf"/>
</dbReference>
<dbReference type="SUPFAM" id="SSF46689">
    <property type="entry name" value="Homeodomain-like"/>
    <property type="match status" value="1"/>
</dbReference>
<dbReference type="PROSITE" id="PS50977">
    <property type="entry name" value="HTH_TETR_2"/>
    <property type="match status" value="1"/>
</dbReference>
<gene>
    <name evidence="6" type="ORF">ACH49W_29305</name>
</gene>
<dbReference type="SUPFAM" id="SSF48498">
    <property type="entry name" value="Tetracyclin repressor-like, C-terminal domain"/>
    <property type="match status" value="1"/>
</dbReference>
<dbReference type="Pfam" id="PF00440">
    <property type="entry name" value="TetR_N"/>
    <property type="match status" value="1"/>
</dbReference>
<dbReference type="Gene3D" id="1.10.10.60">
    <property type="entry name" value="Homeodomain-like"/>
    <property type="match status" value="1"/>
</dbReference>
<dbReference type="EMBL" id="JBIRYO010000025">
    <property type="protein sequence ID" value="MFI2477492.1"/>
    <property type="molecule type" value="Genomic_DNA"/>
</dbReference>
<keyword evidence="2 4" id="KW-0238">DNA-binding</keyword>
<sequence length="226" mass="24737">MTRTTPDDVATEGIPSLADTSVLRDLPSTARGARTRAALVAAARTVFERDGYLEARLSDIAAEAKCSTGSFYTYFAGKEEILQAVLDLAQDEMLHPGMPRLEPDEASPAAVIEASNRAYFETYKRNAKLMAILDQVAAIDPKFRAARRRRSRAFWERNARSIAQLQERGLADPELDPHQAARALSGMVGRMAYYAFVLGEEASIDELVSTATRLWVNAARIGAAAD</sequence>
<dbReference type="PRINTS" id="PR00455">
    <property type="entry name" value="HTHTETR"/>
</dbReference>
<keyword evidence="1" id="KW-0805">Transcription regulation</keyword>
<feature type="DNA-binding region" description="H-T-H motif" evidence="4">
    <location>
        <begin position="56"/>
        <end position="75"/>
    </location>
</feature>
<feature type="domain" description="HTH tetR-type" evidence="5">
    <location>
        <begin position="33"/>
        <end position="93"/>
    </location>
</feature>
<name>A0ABW7X910_9NOCA</name>
<protein>
    <submittedName>
        <fullName evidence="6">TetR/AcrR family transcriptional regulator</fullName>
    </submittedName>
</protein>
<evidence type="ECO:0000256" key="2">
    <source>
        <dbReference type="ARBA" id="ARBA00023125"/>
    </source>
</evidence>
<evidence type="ECO:0000259" key="5">
    <source>
        <dbReference type="PROSITE" id="PS50977"/>
    </source>
</evidence>
<keyword evidence="3" id="KW-0804">Transcription</keyword>
<evidence type="ECO:0000313" key="7">
    <source>
        <dbReference type="Proteomes" id="UP001611415"/>
    </source>
</evidence>
<organism evidence="6 7">
    <name type="scientific">Nocardia xishanensis</name>
    <dbReference type="NCBI Taxonomy" id="238964"/>
    <lineage>
        <taxon>Bacteria</taxon>
        <taxon>Bacillati</taxon>
        <taxon>Actinomycetota</taxon>
        <taxon>Actinomycetes</taxon>
        <taxon>Mycobacteriales</taxon>
        <taxon>Nocardiaceae</taxon>
        <taxon>Nocardia</taxon>
    </lineage>
</organism>
<evidence type="ECO:0000256" key="3">
    <source>
        <dbReference type="ARBA" id="ARBA00023163"/>
    </source>
</evidence>
<dbReference type="Gene3D" id="1.10.357.10">
    <property type="entry name" value="Tetracycline Repressor, domain 2"/>
    <property type="match status" value="1"/>
</dbReference>
<evidence type="ECO:0000313" key="6">
    <source>
        <dbReference type="EMBL" id="MFI2477492.1"/>
    </source>
</evidence>